<feature type="domain" description="PAS" evidence="1">
    <location>
        <begin position="281"/>
        <end position="335"/>
    </location>
</feature>
<dbReference type="PANTHER" id="PTHR43155:SF2">
    <property type="entry name" value="CYCLIC DI-GMP PHOSPHODIESTERASE PA4108"/>
    <property type="match status" value="1"/>
</dbReference>
<dbReference type="InterPro" id="IPR001610">
    <property type="entry name" value="PAC"/>
</dbReference>
<dbReference type="InterPro" id="IPR003018">
    <property type="entry name" value="GAF"/>
</dbReference>
<dbReference type="InterPro" id="IPR037522">
    <property type="entry name" value="HD_GYP_dom"/>
</dbReference>
<dbReference type="PROSITE" id="PS50113">
    <property type="entry name" value="PAC"/>
    <property type="match status" value="2"/>
</dbReference>
<dbReference type="InterPro" id="IPR003607">
    <property type="entry name" value="HD/PDEase_dom"/>
</dbReference>
<proteinExistence type="predicted"/>
<evidence type="ECO:0000313" key="4">
    <source>
        <dbReference type="EMBL" id="KPL79020.1"/>
    </source>
</evidence>
<dbReference type="InterPro" id="IPR013767">
    <property type="entry name" value="PAS_fold"/>
</dbReference>
<dbReference type="Pfam" id="PF08448">
    <property type="entry name" value="PAS_4"/>
    <property type="match status" value="1"/>
</dbReference>
<dbReference type="AlphaFoldDB" id="A0A0P6XGX4"/>
<dbReference type="InterPro" id="IPR013655">
    <property type="entry name" value="PAS_fold_3"/>
</dbReference>
<dbReference type="CDD" id="cd00077">
    <property type="entry name" value="HDc"/>
    <property type="match status" value="1"/>
</dbReference>
<dbReference type="PANTHER" id="PTHR43155">
    <property type="entry name" value="CYCLIC DI-GMP PHOSPHODIESTERASE PA4108-RELATED"/>
    <property type="match status" value="1"/>
</dbReference>
<feature type="domain" description="PAC" evidence="2">
    <location>
        <begin position="209"/>
        <end position="261"/>
    </location>
</feature>
<reference evidence="4 5" key="1">
    <citation type="submission" date="2015-07" db="EMBL/GenBank/DDBJ databases">
        <title>Genome sequence of Ornatilinea apprima DSM 23815.</title>
        <authorList>
            <person name="Hemp J."/>
            <person name="Ward L.M."/>
            <person name="Pace L.A."/>
            <person name="Fischer W.W."/>
        </authorList>
    </citation>
    <scope>NUCLEOTIDE SEQUENCE [LARGE SCALE GENOMIC DNA]</scope>
    <source>
        <strain evidence="4 5">P3M-1</strain>
    </source>
</reference>
<dbReference type="SUPFAM" id="SSF55785">
    <property type="entry name" value="PYP-like sensor domain (PAS domain)"/>
    <property type="match status" value="3"/>
</dbReference>
<dbReference type="SUPFAM" id="SSF109604">
    <property type="entry name" value="HD-domain/PDEase-like"/>
    <property type="match status" value="1"/>
</dbReference>
<dbReference type="EMBL" id="LGCL01000015">
    <property type="protein sequence ID" value="KPL79020.1"/>
    <property type="molecule type" value="Genomic_DNA"/>
</dbReference>
<dbReference type="InterPro" id="IPR013656">
    <property type="entry name" value="PAS_4"/>
</dbReference>
<dbReference type="Pfam" id="PF08447">
    <property type="entry name" value="PAS_3"/>
    <property type="match status" value="1"/>
</dbReference>
<dbReference type="CDD" id="cd00130">
    <property type="entry name" value="PAS"/>
    <property type="match status" value="3"/>
</dbReference>
<dbReference type="SMART" id="SM00086">
    <property type="entry name" value="PAC"/>
    <property type="match status" value="3"/>
</dbReference>
<dbReference type="InterPro" id="IPR000700">
    <property type="entry name" value="PAS-assoc_C"/>
</dbReference>
<feature type="domain" description="PAS" evidence="1">
    <location>
        <begin position="158"/>
        <end position="212"/>
    </location>
</feature>
<accession>A0A0P6XGX4</accession>
<dbReference type="Gene3D" id="3.30.450.20">
    <property type="entry name" value="PAS domain"/>
    <property type="match status" value="3"/>
</dbReference>
<feature type="domain" description="PAS" evidence="1">
    <location>
        <begin position="591"/>
        <end position="636"/>
    </location>
</feature>
<dbReference type="Gene3D" id="3.30.450.40">
    <property type="match status" value="3"/>
</dbReference>
<dbReference type="InterPro" id="IPR035965">
    <property type="entry name" value="PAS-like_dom_sf"/>
</dbReference>
<evidence type="ECO:0000259" key="3">
    <source>
        <dbReference type="PROSITE" id="PS51832"/>
    </source>
</evidence>
<comment type="caution">
    <text evidence="4">The sequence shown here is derived from an EMBL/GenBank/DDBJ whole genome shotgun (WGS) entry which is preliminary data.</text>
</comment>
<sequence length="1257" mass="142518">MAEHFSYNEIVTVVQTFFVSPLTDMEISSTSGGKVSMEGGRPGYTDTPVWFGRFAPDGTWLEGEGALQERLDRLLTPEDQLNLLEIGRRISPENPEDKAYFLTPADPPELVHWRFSGEFLENGQPASILAFHDQGTAQNAQLNLMWKFINLNNTPSGLLDGQGKIILLNTAAAEWLGKTSRELTGCFFFDLLSPGLGHEELTEMIEQVLRGEPVTFSLEGEDSLLEYSIAPIRDAHGAITHFGLFSKDIHLQRAYQQELEESRLRLDLAIKGTQDGLWDWLDPDQDFTWWSPRLYELFGYQPGEFTPTVVRFFEMVHPDDRQRLRASLQEHLDYGGAYDITVRVKTKGGEYRWFRTRGTSIRDEHGKPLRMAGSMQDISREMRAIDELGRRNDEIRMLYDGARHLGESLEVADIFHSLHATVQKMMPCDSLFVSTYDAETQMIRCKYAKHEGKLLEAEALPNILLQSEGQDPQSQVIHSRQPLLIDNYQELFGKLPLCIEKQDRDLKNSASAPKENVVQSALIVPMLHKNRVVGTIQVFSYQEQAYSIENLHFLESISVQMAIALNNAHLFERAQQEIKERLNAESALRESEEKFRSVIEQAADGVMITDTEGRIVTWNQAQTQITGVEEADAVGKLVWDVLNNLVQDVILDKLSQNEVRQAMITLLEDEEDESLSGQIYEREIIREDGHTRQVLSSVFRIGARKGEYRIVVLTRDVTQIARRHKELEVIARVNKSLRSVTSLQEVLQVVMDETTDLLGAVGTAVALYDSQRHVITIEMATGEWKKNLGKELPPEEGLSYQVISTGQPYLENDIHARPAPSISRLPSFDQMNAVACYPLEADQRIGGVIWVGRVLPFDEMDLRILELISDIAASAIDRARMTESRLKQIQRMLALRKIDRAISTGFDLGMNLNLFLQEAQAQLNADAAVILLYNPYLQVLEVTQTVGLDTHALQGGYVRVGSGTAGQVVLDRKMLLVEDLIANPVLYAFYARKDKSLLEDADYRSYVAVPLIVKGQVKGVLELYFCTRIKPSPDWLDFLDMLAGQAAIMIDNAEMFLDLQKSNLDLQMAYQSTLEGWVKALDMRDKETEGYTQRVTEMAVQFARQLGLSDEQLTHMRRGALLHDIGKMAVPDEILNKKGELSKEERAVLRQHPLYAYQWLQSIPYLKEAMDIPYCHHERWDGSGYPRGLKGAEIPMSARIFSIVNVWNALRSNRLYRNALTVEEALKEIRAQAGKQFDPDLVDAFEQFLRLGGVELF</sequence>
<protein>
    <recommendedName>
        <fullName evidence="6">PAS/PAC sensor protein</fullName>
    </recommendedName>
</protein>
<dbReference type="Pfam" id="PF01590">
    <property type="entry name" value="GAF"/>
    <property type="match status" value="1"/>
</dbReference>
<evidence type="ECO:0000259" key="1">
    <source>
        <dbReference type="PROSITE" id="PS50112"/>
    </source>
</evidence>
<dbReference type="InterPro" id="IPR029016">
    <property type="entry name" value="GAF-like_dom_sf"/>
</dbReference>
<dbReference type="Gene3D" id="1.10.3210.10">
    <property type="entry name" value="Hypothetical protein af1432"/>
    <property type="match status" value="1"/>
</dbReference>
<feature type="domain" description="HD-GYP" evidence="3">
    <location>
        <begin position="1066"/>
        <end position="1257"/>
    </location>
</feature>
<dbReference type="Pfam" id="PF13487">
    <property type="entry name" value="HD_5"/>
    <property type="match status" value="1"/>
</dbReference>
<feature type="domain" description="PAC" evidence="2">
    <location>
        <begin position="338"/>
        <end position="390"/>
    </location>
</feature>
<dbReference type="Pfam" id="PF13185">
    <property type="entry name" value="GAF_2"/>
    <property type="match status" value="2"/>
</dbReference>
<dbReference type="STRING" id="1134406.ADN00_03775"/>
<name>A0A0P6XGX4_9CHLR</name>
<dbReference type="InterPro" id="IPR000014">
    <property type="entry name" value="PAS"/>
</dbReference>
<evidence type="ECO:0000313" key="5">
    <source>
        <dbReference type="Proteomes" id="UP000050417"/>
    </source>
</evidence>
<dbReference type="SMART" id="SM00065">
    <property type="entry name" value="GAF"/>
    <property type="match status" value="3"/>
</dbReference>
<organism evidence="4 5">
    <name type="scientific">Ornatilinea apprima</name>
    <dbReference type="NCBI Taxonomy" id="1134406"/>
    <lineage>
        <taxon>Bacteria</taxon>
        <taxon>Bacillati</taxon>
        <taxon>Chloroflexota</taxon>
        <taxon>Anaerolineae</taxon>
        <taxon>Anaerolineales</taxon>
        <taxon>Anaerolineaceae</taxon>
        <taxon>Ornatilinea</taxon>
    </lineage>
</organism>
<dbReference type="RefSeq" id="WP_075061630.1">
    <property type="nucleotide sequence ID" value="NZ_LGCL01000015.1"/>
</dbReference>
<evidence type="ECO:0008006" key="6">
    <source>
        <dbReference type="Google" id="ProtNLM"/>
    </source>
</evidence>
<dbReference type="NCBIfam" id="TIGR00229">
    <property type="entry name" value="sensory_box"/>
    <property type="match status" value="3"/>
</dbReference>
<dbReference type="PROSITE" id="PS51832">
    <property type="entry name" value="HD_GYP"/>
    <property type="match status" value="1"/>
</dbReference>
<evidence type="ECO:0000259" key="2">
    <source>
        <dbReference type="PROSITE" id="PS50113"/>
    </source>
</evidence>
<dbReference type="SMART" id="SM00091">
    <property type="entry name" value="PAS"/>
    <property type="match status" value="3"/>
</dbReference>
<dbReference type="PROSITE" id="PS50112">
    <property type="entry name" value="PAS"/>
    <property type="match status" value="3"/>
</dbReference>
<keyword evidence="5" id="KW-1185">Reference proteome</keyword>
<gene>
    <name evidence="4" type="ORF">ADN00_03775</name>
</gene>
<dbReference type="OrthoDB" id="9804863at2"/>
<dbReference type="SUPFAM" id="SSF55781">
    <property type="entry name" value="GAF domain-like"/>
    <property type="match status" value="3"/>
</dbReference>
<dbReference type="Pfam" id="PF00989">
    <property type="entry name" value="PAS"/>
    <property type="match status" value="1"/>
</dbReference>
<dbReference type="Proteomes" id="UP000050417">
    <property type="component" value="Unassembled WGS sequence"/>
</dbReference>